<organism evidence="1 2">
    <name type="scientific">Bradyrhizobium manausense</name>
    <dbReference type="NCBI Taxonomy" id="989370"/>
    <lineage>
        <taxon>Bacteria</taxon>
        <taxon>Pseudomonadati</taxon>
        <taxon>Pseudomonadota</taxon>
        <taxon>Alphaproteobacteria</taxon>
        <taxon>Hyphomicrobiales</taxon>
        <taxon>Nitrobacteraceae</taxon>
        <taxon>Bradyrhizobium</taxon>
    </lineage>
</organism>
<gene>
    <name evidence="1" type="ORF">AOQ71_15410</name>
</gene>
<dbReference type="EMBL" id="LJYG01000061">
    <property type="protein sequence ID" value="KRQ12959.1"/>
    <property type="molecule type" value="Genomic_DNA"/>
</dbReference>
<dbReference type="STRING" id="989370.AOQ71_15410"/>
<proteinExistence type="predicted"/>
<name>A0A0R3E2C7_9BRAD</name>
<accession>A0A0R3E2C7</accession>
<dbReference type="OrthoDB" id="8158974at2"/>
<evidence type="ECO:0000313" key="1">
    <source>
        <dbReference type="EMBL" id="KRQ12959.1"/>
    </source>
</evidence>
<protein>
    <submittedName>
        <fullName evidence="1">Uncharacterized protein</fullName>
    </submittedName>
</protein>
<reference evidence="1 2" key="1">
    <citation type="submission" date="2015-09" db="EMBL/GenBank/DDBJ databases">
        <title>Draft Genome Sequence of Bradyrhizobium manausense Strain BR 3351T, a Novel Symbiotic Nitrogen-Fixing Alphaproteobacterium Isolated from Brazilian Amazon Rain Forest.</title>
        <authorList>
            <person name="De Araujo J.L."/>
            <person name="Zilli J.E."/>
        </authorList>
    </citation>
    <scope>NUCLEOTIDE SEQUENCE [LARGE SCALE GENOMIC DNA]</scope>
    <source>
        <strain evidence="1 2">BR3351</strain>
    </source>
</reference>
<dbReference type="Proteomes" id="UP000051936">
    <property type="component" value="Unassembled WGS sequence"/>
</dbReference>
<sequence>MAGRPSARDTGIAMKRAVAFDSAVLVFVSGVALAQGEDHPTAQLRACSGMAGAQRLKCLDELSQAITSAIPLGRNEDGWVVGQTRSPVDFSPIATATISSRQDVGSATRLSIRCRAGRTELVVAGSDVSGRGEDYAISYRVNGGQVIQLPAATPAFGGGVAFKTDAAALIQSLPSQGQLDVQLSRSTQAFLDASFLLTGLDRVRAKIAATCKWPQAIAKPNN</sequence>
<comment type="caution">
    <text evidence="1">The sequence shown here is derived from an EMBL/GenBank/DDBJ whole genome shotgun (WGS) entry which is preliminary data.</text>
</comment>
<evidence type="ECO:0000313" key="2">
    <source>
        <dbReference type="Proteomes" id="UP000051936"/>
    </source>
</evidence>
<dbReference type="AlphaFoldDB" id="A0A0R3E2C7"/>
<keyword evidence="2" id="KW-1185">Reference proteome</keyword>